<evidence type="ECO:0000256" key="8">
    <source>
        <dbReference type="SAM" id="Phobius"/>
    </source>
</evidence>
<feature type="region of interest" description="Disordered" evidence="7">
    <location>
        <begin position="975"/>
        <end position="1013"/>
    </location>
</feature>
<evidence type="ECO:0000256" key="1">
    <source>
        <dbReference type="ARBA" id="ARBA00004496"/>
    </source>
</evidence>
<evidence type="ECO:0000256" key="4">
    <source>
        <dbReference type="ARBA" id="ARBA00023006"/>
    </source>
</evidence>
<feature type="compositionally biased region" description="Basic and acidic residues" evidence="7">
    <location>
        <begin position="1457"/>
        <end position="1468"/>
    </location>
</feature>
<dbReference type="InterPro" id="IPR037521">
    <property type="entry name" value="FLCN/SMCR8_DENN"/>
</dbReference>
<protein>
    <recommendedName>
        <fullName evidence="9">UDENN FLCN/SMCR8-type domain-containing protein</fullName>
    </recommendedName>
</protein>
<keyword evidence="8" id="KW-0472">Membrane</keyword>
<keyword evidence="4" id="KW-0072">Autophagy</keyword>
<proteinExistence type="inferred from homology"/>
<dbReference type="PANTHER" id="PTHR31334:SF1">
    <property type="entry name" value="GUANINE NUCLEOTIDE EXCHANGE PROTEIN SMCR8"/>
    <property type="match status" value="1"/>
</dbReference>
<feature type="region of interest" description="Disordered" evidence="7">
    <location>
        <begin position="688"/>
        <end position="724"/>
    </location>
</feature>
<name>A0ABQ9Y352_9EUKA</name>
<gene>
    <name evidence="10" type="ORF">BLNAU_7016</name>
</gene>
<comment type="caution">
    <text evidence="10">The sequence shown here is derived from an EMBL/GenBank/DDBJ whole genome shotgun (WGS) entry which is preliminary data.</text>
</comment>
<feature type="region of interest" description="Disordered" evidence="7">
    <location>
        <begin position="883"/>
        <end position="912"/>
    </location>
</feature>
<reference evidence="10 11" key="1">
    <citation type="journal article" date="2022" name="bioRxiv">
        <title>Genomics of Preaxostyla Flagellates Illuminates Evolutionary Transitions and the Path Towards Mitochondrial Loss.</title>
        <authorList>
            <person name="Novak L.V.F."/>
            <person name="Treitli S.C."/>
            <person name="Pyrih J."/>
            <person name="Halakuc P."/>
            <person name="Pipaliya S.V."/>
            <person name="Vacek V."/>
            <person name="Brzon O."/>
            <person name="Soukal P."/>
            <person name="Eme L."/>
            <person name="Dacks J.B."/>
            <person name="Karnkowska A."/>
            <person name="Elias M."/>
            <person name="Hampl V."/>
        </authorList>
    </citation>
    <scope>NUCLEOTIDE SEQUENCE [LARGE SCALE GENOMIC DNA]</scope>
    <source>
        <strain evidence="10">NAU3</strain>
        <tissue evidence="10">Gut</tissue>
    </source>
</reference>
<evidence type="ECO:0000256" key="3">
    <source>
        <dbReference type="ARBA" id="ARBA00022658"/>
    </source>
</evidence>
<keyword evidence="2" id="KW-0963">Cytoplasm</keyword>
<accession>A0ABQ9Y352</accession>
<feature type="compositionally biased region" description="Polar residues" evidence="7">
    <location>
        <begin position="900"/>
        <end position="912"/>
    </location>
</feature>
<comment type="similarity">
    <text evidence="5">Belongs to the SMCR8 family.</text>
</comment>
<feature type="transmembrane region" description="Helical" evidence="8">
    <location>
        <begin position="1250"/>
        <end position="1269"/>
    </location>
</feature>
<keyword evidence="11" id="KW-1185">Reference proteome</keyword>
<feature type="compositionally biased region" description="Low complexity" evidence="7">
    <location>
        <begin position="883"/>
        <end position="899"/>
    </location>
</feature>
<evidence type="ECO:0000313" key="10">
    <source>
        <dbReference type="EMBL" id="KAK2958089.1"/>
    </source>
</evidence>
<evidence type="ECO:0000313" key="11">
    <source>
        <dbReference type="Proteomes" id="UP001281761"/>
    </source>
</evidence>
<feature type="region of interest" description="Disordered" evidence="7">
    <location>
        <begin position="391"/>
        <end position="416"/>
    </location>
</feature>
<keyword evidence="6" id="KW-0175">Coiled coil</keyword>
<feature type="coiled-coil region" evidence="6">
    <location>
        <begin position="599"/>
        <end position="656"/>
    </location>
</feature>
<organism evidence="10 11">
    <name type="scientific">Blattamonas nauphoetae</name>
    <dbReference type="NCBI Taxonomy" id="2049346"/>
    <lineage>
        <taxon>Eukaryota</taxon>
        <taxon>Metamonada</taxon>
        <taxon>Preaxostyla</taxon>
        <taxon>Oxymonadida</taxon>
        <taxon>Blattamonas</taxon>
    </lineage>
</organism>
<evidence type="ECO:0000256" key="2">
    <source>
        <dbReference type="ARBA" id="ARBA00022490"/>
    </source>
</evidence>
<dbReference type="EMBL" id="JARBJD010000041">
    <property type="protein sequence ID" value="KAK2958089.1"/>
    <property type="molecule type" value="Genomic_DNA"/>
</dbReference>
<dbReference type="Proteomes" id="UP001281761">
    <property type="component" value="Unassembled WGS sequence"/>
</dbReference>
<keyword evidence="3" id="KW-0344">Guanine-nucleotide releasing factor</keyword>
<feature type="compositionally biased region" description="Acidic residues" evidence="7">
    <location>
        <begin position="391"/>
        <end position="408"/>
    </location>
</feature>
<evidence type="ECO:0000256" key="6">
    <source>
        <dbReference type="SAM" id="Coils"/>
    </source>
</evidence>
<feature type="region of interest" description="Disordered" evidence="7">
    <location>
        <begin position="438"/>
        <end position="475"/>
    </location>
</feature>
<dbReference type="PANTHER" id="PTHR31334">
    <property type="entry name" value="SMITH-MAGENIS SYNDROME REGION GENE 8 PROTEIN"/>
    <property type="match status" value="1"/>
</dbReference>
<feature type="region of interest" description="Disordered" evidence="7">
    <location>
        <begin position="1457"/>
        <end position="1521"/>
    </location>
</feature>
<comment type="subcellular location">
    <subcellularLocation>
        <location evidence="1">Cytoplasm</location>
    </subcellularLocation>
</comment>
<feature type="compositionally biased region" description="Low complexity" evidence="7">
    <location>
        <begin position="983"/>
        <end position="995"/>
    </location>
</feature>
<feature type="region of interest" description="Disordered" evidence="7">
    <location>
        <begin position="1059"/>
        <end position="1078"/>
    </location>
</feature>
<dbReference type="PROSITE" id="PS51834">
    <property type="entry name" value="DENN_FLCN_SMCR8"/>
    <property type="match status" value="1"/>
</dbReference>
<feature type="compositionally biased region" description="Polar residues" evidence="7">
    <location>
        <begin position="694"/>
        <end position="724"/>
    </location>
</feature>
<evidence type="ECO:0000256" key="5">
    <source>
        <dbReference type="ARBA" id="ARBA00038137"/>
    </source>
</evidence>
<feature type="transmembrane region" description="Helical" evidence="8">
    <location>
        <begin position="1281"/>
        <end position="1301"/>
    </location>
</feature>
<keyword evidence="8" id="KW-1133">Transmembrane helix</keyword>
<evidence type="ECO:0000256" key="7">
    <source>
        <dbReference type="SAM" id="MobiDB-lite"/>
    </source>
</evidence>
<sequence>MSSGKPLDKVYNIVQPDPDFILLTEFNAQEGPIPLIAYPEDVAKKHMDLGDFALRIMTVEARNPSGQRAKALPNDSSTILIDEGEKIFAYIHHFTLSDVFARGFARPLALTYMTTTKQKLFFLQEKIRVEFLKITQALQASNWITLRRDIIIRIRDLRHTYLTLVDRLPKPVQLSIQTFDCLERDQHTFFLPHISTNEDMEEMHSELDRIAFELRMQSQQQRSPPTTLNLFLPLAPDAPSSLSLSEASAPPSLLALSPQDKHSFVSSIAEPVEEDITEPSPILGKWIDRKWIQQPELEDSSIFEVLNDIQQFDLNIRELYKDRKDCLDERGIQTDNLDSLSSDLLGNDITNSMSPKERDEIIAHRLKEEAIRQMPILDSFSSISASTILQDAEDEDEDYNPFEVDGPDSESYLPNKTFKDSPGMHLFLQLLSEFPGLLSDAQPQRSPSPGIYEGNSPNTQRRASPLTEPPISHQEDPSITVSIQSLLEPIRSPPSLLLPPSTFKIIKLDESLRNIDAIVQSKSFFQSVLARLHLLHTHFSPPLFVHTMTQHDLSTIGASYSRYPSHSSANNYVLSAGRLPLLNFDNAAPIATFRFQTSIEAVERELWRAKRARNKQKRREEQRRRELLAQEVLDRMRKAEEKKKEEELAKPELVEEETVDDSVIEKEINTILNSSPNLMRVISTKDLASPHRTPLSTNTPPQRAPYSSTLTHQSATYSSNSHQHSTPASAAFYYAFPLHTVISLPDRTRSVLLNQILSLANLTHTVIFQFHDTKIRSHDTIKILKSLIDFPHSLENHTDSQHLVGLYSGTRPSEQPINRHLPDLLFIASSLAYSGLYSFSPSHIPAIVGKHTTTILEGSDRVLHPSQSASNLTSMFDGAKMETTTLHSSQSTHSFQKSSNASSPIHNSTQSGQYIQRQTNIMSVPIPMSSKDRLPLYTLRFPNVLFPISNTSELTQSSLSSNVVTVVPKQNKPQMNETISFKPHPNSSPQSSPSPNRVQPQCPPPTPNVSVAPAPSTLTFLSLPCPPLTLSHSLPRTTPLAPTTDQAWFILTTSLFPPTLSPAQPTPPSSQVQRQQEESSTVLFQTPLQSFVKEAEKRSLSLSHLINNFTLATNITSHQSYHPYFSTSIQKVLLAMSLLMQERNKGQHPLTHVQPEEFNQYPFISNMRSHFTIPQHHYVQLCQSPTDQLLNTISQSIFPTVSYPTVSTSFPALFVDEDAEFAVRNFHPTSSILHSSSFFPSDLIMLFDTYVFFPHIILSLLIGLPIVIYATDQSRSAVTQIVSALSFFLPGTSTIASIELWRTRNINPEDLNYLKMCGLSKSKAKLSKALVNQVAFWNFEENKLHTPDLNPNELTTTIIQIPKHTNKYFPLLFVQRVHSHLKQLAEKSLEWYSGMMSNGADSRQLATPKVHQRMFRSPAHSNQRSAQVNKNRNYQNFSSQSQGKVLGLNSRATETGRIFDAEDSHREGTSLFSDDDSTHYEPPSYRGGDNTMQRLIGSQKGTHSSDSPDSSRINSPYGRGNDDLKNLVEVLPIYAWKPFAQMRIDRTLHKLEAERIENYDRKYRTMNLMSMPAGNKLKEEKRKLRSTPKEQQIEERTMREFFLIQLRRREHRLMQLGLRECENLIVLNFASIVQSEGRRSETTHPPIRLLEPHAFKWFDIEQMLEDERPDDNTEQVLEDSLVDLAM</sequence>
<keyword evidence="8" id="KW-0812">Transmembrane</keyword>
<evidence type="ECO:0000259" key="9">
    <source>
        <dbReference type="PROSITE" id="PS51834"/>
    </source>
</evidence>
<feature type="domain" description="UDENN FLCN/SMCR8-type" evidence="9">
    <location>
        <begin position="11"/>
        <end position="1442"/>
    </location>
</feature>